<gene>
    <name evidence="7" type="ORF">OBBRIDRAFT_788419</name>
</gene>
<dbReference type="InterPro" id="IPR000058">
    <property type="entry name" value="Znf_AN1"/>
</dbReference>
<feature type="region of interest" description="Disordered" evidence="5">
    <location>
        <begin position="138"/>
        <end position="157"/>
    </location>
</feature>
<dbReference type="InterPro" id="IPR035896">
    <property type="entry name" value="AN1-like_Znf"/>
</dbReference>
<sequence>MADIPSIGAHCSVSSCNVNDFLPIRCRCDQLFCKDHISPEAHTCPVDSATRETLEPSEKLQRCALAGCTKPSLEAFISDVDTSGRTPAICSQCQLAFCAFHRDPSSHSCSSHNTPATDERRNEAAHVLLAKHFPSRQSTTAITTSTSRPTAVSANPKKAAQKRQVELMKMRHHAQPADPKDKGAAVPINERLHLNVTVEGSNPAERLFWFRKTVGAGRVIDLLAKQLGLSTSSPLHLLKPGPTDTENVRIATDQPLATQVDDGAQVILSR</sequence>
<accession>A0A8E2DSZ1</accession>
<evidence type="ECO:0000313" key="7">
    <source>
        <dbReference type="EMBL" id="OCH95233.1"/>
    </source>
</evidence>
<evidence type="ECO:0000256" key="2">
    <source>
        <dbReference type="ARBA" id="ARBA00022771"/>
    </source>
</evidence>
<evidence type="ECO:0000256" key="1">
    <source>
        <dbReference type="ARBA" id="ARBA00022723"/>
    </source>
</evidence>
<dbReference type="EMBL" id="KV722337">
    <property type="protein sequence ID" value="OCH95233.1"/>
    <property type="molecule type" value="Genomic_DNA"/>
</dbReference>
<keyword evidence="8" id="KW-1185">Reference proteome</keyword>
<dbReference type="Pfam" id="PF01428">
    <property type="entry name" value="zf-AN1"/>
    <property type="match status" value="1"/>
</dbReference>
<evidence type="ECO:0000259" key="6">
    <source>
        <dbReference type="PROSITE" id="PS51039"/>
    </source>
</evidence>
<dbReference type="PANTHER" id="PTHR14677">
    <property type="entry name" value="ARSENITE INDUCUBLE RNA ASSOCIATED PROTEIN AIP-1-RELATED"/>
    <property type="match status" value="1"/>
</dbReference>
<keyword evidence="3" id="KW-0862">Zinc</keyword>
<keyword evidence="2 4" id="KW-0863">Zinc-finger</keyword>
<evidence type="ECO:0000313" key="8">
    <source>
        <dbReference type="Proteomes" id="UP000250043"/>
    </source>
</evidence>
<dbReference type="PROSITE" id="PS51039">
    <property type="entry name" value="ZF_AN1"/>
    <property type="match status" value="1"/>
</dbReference>
<organism evidence="7 8">
    <name type="scientific">Obba rivulosa</name>
    <dbReference type="NCBI Taxonomy" id="1052685"/>
    <lineage>
        <taxon>Eukaryota</taxon>
        <taxon>Fungi</taxon>
        <taxon>Dikarya</taxon>
        <taxon>Basidiomycota</taxon>
        <taxon>Agaricomycotina</taxon>
        <taxon>Agaricomycetes</taxon>
        <taxon>Polyporales</taxon>
        <taxon>Gelatoporiaceae</taxon>
        <taxon>Obba</taxon>
    </lineage>
</organism>
<keyword evidence="1" id="KW-0479">Metal-binding</keyword>
<dbReference type="SMART" id="SM00154">
    <property type="entry name" value="ZnF_AN1"/>
    <property type="match status" value="2"/>
</dbReference>
<evidence type="ECO:0000256" key="3">
    <source>
        <dbReference type="ARBA" id="ARBA00022833"/>
    </source>
</evidence>
<evidence type="ECO:0000256" key="4">
    <source>
        <dbReference type="PROSITE-ProRule" id="PRU00449"/>
    </source>
</evidence>
<dbReference type="Proteomes" id="UP000250043">
    <property type="component" value="Unassembled WGS sequence"/>
</dbReference>
<dbReference type="AlphaFoldDB" id="A0A8E2DSZ1"/>
<evidence type="ECO:0000256" key="5">
    <source>
        <dbReference type="SAM" id="MobiDB-lite"/>
    </source>
</evidence>
<dbReference type="SUPFAM" id="SSF118310">
    <property type="entry name" value="AN1-like Zinc finger"/>
    <property type="match status" value="2"/>
</dbReference>
<feature type="compositionally biased region" description="Low complexity" evidence="5">
    <location>
        <begin position="138"/>
        <end position="151"/>
    </location>
</feature>
<name>A0A8E2DSZ1_9APHY</name>
<proteinExistence type="predicted"/>
<dbReference type="Gene3D" id="4.10.1110.10">
    <property type="entry name" value="AN1-like Zinc finger"/>
    <property type="match status" value="2"/>
</dbReference>
<dbReference type="GO" id="GO:0005737">
    <property type="term" value="C:cytoplasm"/>
    <property type="evidence" value="ECO:0007669"/>
    <property type="project" value="TreeGrafter"/>
</dbReference>
<dbReference type="PANTHER" id="PTHR14677:SF20">
    <property type="entry name" value="ZINC FINGER AN1-TYPE CONTAINING 2A-RELATED"/>
    <property type="match status" value="1"/>
</dbReference>
<feature type="domain" description="AN1-type" evidence="6">
    <location>
        <begin position="5"/>
        <end position="52"/>
    </location>
</feature>
<protein>
    <recommendedName>
        <fullName evidence="6">AN1-type domain-containing protein</fullName>
    </recommendedName>
</protein>
<dbReference type="GO" id="GO:0008270">
    <property type="term" value="F:zinc ion binding"/>
    <property type="evidence" value="ECO:0007669"/>
    <property type="project" value="UniProtKB-KW"/>
</dbReference>
<reference evidence="7 8" key="1">
    <citation type="submission" date="2016-07" db="EMBL/GenBank/DDBJ databases">
        <title>Draft genome of the white-rot fungus Obba rivulosa 3A-2.</title>
        <authorList>
            <consortium name="DOE Joint Genome Institute"/>
            <person name="Miettinen O."/>
            <person name="Riley R."/>
            <person name="Acob R."/>
            <person name="Barry K."/>
            <person name="Cullen D."/>
            <person name="De Vries R."/>
            <person name="Hainaut M."/>
            <person name="Hatakka A."/>
            <person name="Henrissat B."/>
            <person name="Hilden K."/>
            <person name="Kuo R."/>
            <person name="Labutti K."/>
            <person name="Lipzen A."/>
            <person name="Makela M.R."/>
            <person name="Sandor L."/>
            <person name="Spatafora J.W."/>
            <person name="Grigoriev I.V."/>
            <person name="Hibbett D.S."/>
        </authorList>
    </citation>
    <scope>NUCLEOTIDE SEQUENCE [LARGE SCALE GENOMIC DNA]</scope>
    <source>
        <strain evidence="7 8">3A-2</strain>
    </source>
</reference>
<dbReference type="OrthoDB" id="431929at2759"/>